<dbReference type="STRING" id="1071918.SAMN05421544_10111"/>
<dbReference type="OrthoDB" id="4295522at2"/>
<reference evidence="2 3" key="1">
    <citation type="submission" date="2016-10" db="EMBL/GenBank/DDBJ databases">
        <authorList>
            <person name="de Groot N.N."/>
        </authorList>
    </citation>
    <scope>NUCLEOTIDE SEQUENCE [LARGE SCALE GENOMIC DNA]</scope>
    <source>
        <strain evidence="2 3">DSM 24015</strain>
    </source>
</reference>
<evidence type="ECO:0000313" key="2">
    <source>
        <dbReference type="EMBL" id="SDD84698.1"/>
    </source>
</evidence>
<gene>
    <name evidence="2" type="ORF">SAMN05421544_10111</name>
</gene>
<organism evidence="2 3">
    <name type="scientific">Riemerella columbipharyngis</name>
    <dbReference type="NCBI Taxonomy" id="1071918"/>
    <lineage>
        <taxon>Bacteria</taxon>
        <taxon>Pseudomonadati</taxon>
        <taxon>Bacteroidota</taxon>
        <taxon>Flavobacteriia</taxon>
        <taxon>Flavobacteriales</taxon>
        <taxon>Weeksellaceae</taxon>
        <taxon>Riemerella</taxon>
    </lineage>
</organism>
<dbReference type="Pfam" id="PF12867">
    <property type="entry name" value="DinB_2"/>
    <property type="match status" value="1"/>
</dbReference>
<proteinExistence type="predicted"/>
<sequence>MNYHFIAHRQVRQNLCDVLDSLSLDELTTIPDGFNNNIYWNIAHCMATQQLLAYYLSDNSFRIDVYWINQYKKGTLPKLDVDASEIETLRFLLKETSKVLEKDYYDGLFEDYKPYVTSFGLELKSIQDAIVFNNMHESLHYGYVLAQKRALAGQKKLW</sequence>
<dbReference type="Proteomes" id="UP000198517">
    <property type="component" value="Unassembled WGS sequence"/>
</dbReference>
<dbReference type="RefSeq" id="WP_092735730.1">
    <property type="nucleotide sequence ID" value="NZ_FNAS01000001.1"/>
</dbReference>
<keyword evidence="3" id="KW-1185">Reference proteome</keyword>
<dbReference type="InterPro" id="IPR034660">
    <property type="entry name" value="DinB/YfiT-like"/>
</dbReference>
<dbReference type="InterPro" id="IPR024775">
    <property type="entry name" value="DinB-like"/>
</dbReference>
<protein>
    <submittedName>
        <fullName evidence="2">DinB superfamily protein</fullName>
    </submittedName>
</protein>
<evidence type="ECO:0000313" key="3">
    <source>
        <dbReference type="Proteomes" id="UP000198517"/>
    </source>
</evidence>
<feature type="domain" description="DinB-like" evidence="1">
    <location>
        <begin position="9"/>
        <end position="143"/>
    </location>
</feature>
<dbReference type="EMBL" id="FNAS01000001">
    <property type="protein sequence ID" value="SDD84698.1"/>
    <property type="molecule type" value="Genomic_DNA"/>
</dbReference>
<evidence type="ECO:0000259" key="1">
    <source>
        <dbReference type="Pfam" id="PF12867"/>
    </source>
</evidence>
<dbReference type="AlphaFoldDB" id="A0A1G6Y2S8"/>
<accession>A0A1G6Y2S8</accession>
<name>A0A1G6Y2S8_9FLAO</name>
<dbReference type="SUPFAM" id="SSF109854">
    <property type="entry name" value="DinB/YfiT-like putative metalloenzymes"/>
    <property type="match status" value="1"/>
</dbReference>
<dbReference type="Gene3D" id="1.20.120.450">
    <property type="entry name" value="dinb family like domain"/>
    <property type="match status" value="1"/>
</dbReference>